<dbReference type="SUPFAM" id="SSF56935">
    <property type="entry name" value="Porins"/>
    <property type="match status" value="1"/>
</dbReference>
<dbReference type="InterPro" id="IPR037066">
    <property type="entry name" value="Plug_dom_sf"/>
</dbReference>
<dbReference type="Pfam" id="PF14905">
    <property type="entry name" value="OMP_b-brl_3"/>
    <property type="match status" value="1"/>
</dbReference>
<evidence type="ECO:0000313" key="4">
    <source>
        <dbReference type="Proteomes" id="UP000240912"/>
    </source>
</evidence>
<evidence type="ECO:0000313" key="3">
    <source>
        <dbReference type="EMBL" id="PST84397.1"/>
    </source>
</evidence>
<evidence type="ECO:0000259" key="2">
    <source>
        <dbReference type="Pfam" id="PF14905"/>
    </source>
</evidence>
<name>A0A2T3HPR6_9SPHI</name>
<proteinExistence type="predicted"/>
<dbReference type="PANTHER" id="PTHR40980:SF4">
    <property type="entry name" value="TONB-DEPENDENT RECEPTOR-LIKE BETA-BARREL DOMAIN-CONTAINING PROTEIN"/>
    <property type="match status" value="1"/>
</dbReference>
<dbReference type="Pfam" id="PF13715">
    <property type="entry name" value="CarbopepD_reg_2"/>
    <property type="match status" value="1"/>
</dbReference>
<comment type="caution">
    <text evidence="3">The sequence shown here is derived from an EMBL/GenBank/DDBJ whole genome shotgun (WGS) entry which is preliminary data.</text>
</comment>
<accession>A0A2T3HPR6</accession>
<feature type="region of interest" description="Disordered" evidence="1">
    <location>
        <begin position="877"/>
        <end position="897"/>
    </location>
</feature>
<sequence>MRNLVFMLLIFVCIQLQAQDRKLTLDLQKKPLKILLKEIELQCGYTFVYSDEVISDTMIVSVSAVRKPVSQVLNAVLPEQMLFYQRLSEQMIVIGSSRLLRETMGTGKYTLISGRVVNQSGRAAVPFATISFFENKMHLSGALSNEQGTFSINQKMEAGRHYSLKISSLGYETVMVNVAGPATDAGQIDLGDIHLEEKAKRLKDVMVKGGQQLVELDGSNLIFNVSRSMTAQGTNALELLGRAPGVTVSADNTISLNGKAGAAVLIDGKQTYLSGREIAELLKSMSASDIRSVEIINSPGPRYDASGTAGIINVRTAKSAVQGFNGSLTSGLSYGVYLRNNQDLSLNYKKDKLSIFGNYSHFIGYYSYLYGADRMQQGMFYNSFTDDVDKRNKMGTRLGADFAIDQKHTVGVLLNGNFLFGGGITDTRTAIGPLQSMTTDQVLTAINDYYAQQTQRYNVNVNYKYEDTAGRVINFDADYGDFTKRSGNLQSNRYNSAGGQVLSDNLYRSVNGIDIGLRAVKVDYTTNFARGKLETGAKYSSVSSGNDSRFLEIVPGAEVLDQTRSNAFAFREEISSLYVNYKRKLGKWQLEGGLRAEHSKSLGELATISPISGNERSTGRKYTNLFPFFSANLKSSAAHSFSLSYSNRIDRPAYQNLNPFIYLLDELSFWQGNPFLRPQLSHRVLLQYAYKSATIAGLSYTYTDDFSVEVTDTIDRTRVVMVPRNLGIQQHLALTLTQTLRPYAWWNILFNGTVFGIHNDIDFGAGRKLNLKQAAGRFSLQQTFKLPFRLSGEVMAFYNSRRLSGANQFPRSTSQVDLGLQRSFMKDRASLRLVFSDIYKGSRARSTQSVGDLYVYNYSYFETRQVKLNFSYRWARGSSTGPRNRSSALENENGRIR</sequence>
<dbReference type="RefSeq" id="WP_107214497.1">
    <property type="nucleotide sequence ID" value="NZ_KZ686268.1"/>
</dbReference>
<protein>
    <recommendedName>
        <fullName evidence="2">Outer membrane protein beta-barrel domain-containing protein</fullName>
    </recommendedName>
</protein>
<organism evidence="3 4">
    <name type="scientific">Pedobacter yulinensis</name>
    <dbReference type="NCBI Taxonomy" id="2126353"/>
    <lineage>
        <taxon>Bacteria</taxon>
        <taxon>Pseudomonadati</taxon>
        <taxon>Bacteroidota</taxon>
        <taxon>Sphingobacteriia</taxon>
        <taxon>Sphingobacteriales</taxon>
        <taxon>Sphingobacteriaceae</taxon>
        <taxon>Pedobacter</taxon>
    </lineage>
</organism>
<dbReference type="Gene3D" id="2.170.130.10">
    <property type="entry name" value="TonB-dependent receptor, plug domain"/>
    <property type="match status" value="1"/>
</dbReference>
<dbReference type="SUPFAM" id="SSF49464">
    <property type="entry name" value="Carboxypeptidase regulatory domain-like"/>
    <property type="match status" value="1"/>
</dbReference>
<dbReference type="EMBL" id="PYLS01000004">
    <property type="protein sequence ID" value="PST84397.1"/>
    <property type="molecule type" value="Genomic_DNA"/>
</dbReference>
<dbReference type="AlphaFoldDB" id="A0A2T3HPR6"/>
<dbReference type="PANTHER" id="PTHR40980">
    <property type="entry name" value="PLUG DOMAIN-CONTAINING PROTEIN"/>
    <property type="match status" value="1"/>
</dbReference>
<dbReference type="OrthoDB" id="606851at2"/>
<evidence type="ECO:0000256" key="1">
    <source>
        <dbReference type="SAM" id="MobiDB-lite"/>
    </source>
</evidence>
<gene>
    <name evidence="3" type="ORF">C7T94_06730</name>
</gene>
<dbReference type="Proteomes" id="UP000240912">
    <property type="component" value="Unassembled WGS sequence"/>
</dbReference>
<keyword evidence="4" id="KW-1185">Reference proteome</keyword>
<feature type="compositionally biased region" description="Polar residues" evidence="1">
    <location>
        <begin position="877"/>
        <end position="890"/>
    </location>
</feature>
<dbReference type="InterPro" id="IPR008969">
    <property type="entry name" value="CarboxyPept-like_regulatory"/>
</dbReference>
<dbReference type="InterPro" id="IPR041700">
    <property type="entry name" value="OMP_b-brl_3"/>
</dbReference>
<feature type="domain" description="Outer membrane protein beta-barrel" evidence="2">
    <location>
        <begin position="467"/>
        <end position="872"/>
    </location>
</feature>
<reference evidence="3 4" key="1">
    <citation type="submission" date="2018-03" db="EMBL/GenBank/DDBJ databases">
        <authorList>
            <person name="Keele B.F."/>
        </authorList>
    </citation>
    <scope>NUCLEOTIDE SEQUENCE [LARGE SCALE GENOMIC DNA]</scope>
    <source>
        <strain evidence="3 4">YL28-9</strain>
    </source>
</reference>